<feature type="region of interest" description="Disordered" evidence="5">
    <location>
        <begin position="241"/>
        <end position="263"/>
    </location>
</feature>
<keyword evidence="3 4" id="KW-0326">Glycosidase</keyword>
<evidence type="ECO:0000313" key="6">
    <source>
        <dbReference type="EMBL" id="MBW0468301.1"/>
    </source>
</evidence>
<dbReference type="PANTHER" id="PTHR23403:SF6">
    <property type="entry name" value="CYTOSOLIC NEUTRAL TREHALASE-RELATED"/>
    <property type="match status" value="1"/>
</dbReference>
<protein>
    <recommendedName>
        <fullName evidence="4">Trehalase</fullName>
        <ecNumber evidence="4">3.2.1.28</ecNumber>
    </recommendedName>
    <alternativeName>
        <fullName evidence="4">Alpha-trehalose glucohydrolase</fullName>
    </alternativeName>
</protein>
<evidence type="ECO:0000256" key="5">
    <source>
        <dbReference type="SAM" id="MobiDB-lite"/>
    </source>
</evidence>
<dbReference type="SUPFAM" id="SSF48208">
    <property type="entry name" value="Six-hairpin glycosidases"/>
    <property type="match status" value="1"/>
</dbReference>
<evidence type="ECO:0000256" key="1">
    <source>
        <dbReference type="ARBA" id="ARBA00005615"/>
    </source>
</evidence>
<evidence type="ECO:0000256" key="4">
    <source>
        <dbReference type="RuleBase" id="RU361180"/>
    </source>
</evidence>
<dbReference type="InterPro" id="IPR012341">
    <property type="entry name" value="6hp_glycosidase-like_sf"/>
</dbReference>
<comment type="caution">
    <text evidence="6">The sequence shown here is derived from an EMBL/GenBank/DDBJ whole genome shotgun (WGS) entry which is preliminary data.</text>
</comment>
<dbReference type="OrthoDB" id="3542292at2759"/>
<keyword evidence="7" id="KW-1185">Reference proteome</keyword>
<keyword evidence="2 4" id="KW-0378">Hydrolase</keyword>
<organism evidence="6 7">
    <name type="scientific">Austropuccinia psidii MF-1</name>
    <dbReference type="NCBI Taxonomy" id="1389203"/>
    <lineage>
        <taxon>Eukaryota</taxon>
        <taxon>Fungi</taxon>
        <taxon>Dikarya</taxon>
        <taxon>Basidiomycota</taxon>
        <taxon>Pucciniomycotina</taxon>
        <taxon>Pucciniomycetes</taxon>
        <taxon>Pucciniales</taxon>
        <taxon>Sphaerophragmiaceae</taxon>
        <taxon>Austropuccinia</taxon>
    </lineage>
</organism>
<sequence>MRLISFDPESLAFSSDLVLQQKQKTVHQLLQHISIKWSSLVRSNLAILDLLHDPKLPLTNRNPSFKLYVRTLPNSEDTPRTIKQRLQHENPVGELENVQVIELPSSGQIHNLNDHGTLYLPYPYVVPGGRFQEMYAWDSFFIMMGLLRDNHVRLVRNMLDNYIYQIEHYGTITNGNRTYYLTRSQLPFLTPLIKLILPTVSSNYRQAWLKQAIRAAEAYHAYWTTGSHLVPSTGLSRFFDSGPPGSSPPEIIHESDPRDGSSAHDRVKRFFRQHYHHGIPDYNIPDYYDYETDQLTPKFMDNDRAMRESGFDTSARFGPFNSQVLDFNPVCLNSLLALMEREIGELYGELDRSSSKQIKKINKMSKIWSQRADNRIKLIRKYNWDEDTGLYFDYDFVRQERRKYVFATTFLPLWTGIATQTEAERVVKTAVQALEIPGGISTSNVEVADQWDKPYVWAPLQLFAVDGLRKYGYNAIADRLAVKFNSMVLKTWLSTGELWEKYDGIQRNETVNLKFGYPSNEIGFGWTNAIFTRFFDQLKEAGKENEIIKMIATHDNHSLEDDWVEIKME</sequence>
<dbReference type="AlphaFoldDB" id="A0A9Q3BLV8"/>
<dbReference type="EC" id="3.2.1.28" evidence="4"/>
<reference evidence="6" key="1">
    <citation type="submission" date="2021-03" db="EMBL/GenBank/DDBJ databases">
        <title>Draft genome sequence of rust myrtle Austropuccinia psidii MF-1, a brazilian biotype.</title>
        <authorList>
            <person name="Quecine M.C."/>
            <person name="Pachon D.M.R."/>
            <person name="Bonatelli M.L."/>
            <person name="Correr F.H."/>
            <person name="Franceschini L.M."/>
            <person name="Leite T.F."/>
            <person name="Margarido G.R.A."/>
            <person name="Almeida C.A."/>
            <person name="Ferrarezi J.A."/>
            <person name="Labate C.A."/>
        </authorList>
    </citation>
    <scope>NUCLEOTIDE SEQUENCE</scope>
    <source>
        <strain evidence="6">MF-1</strain>
    </source>
</reference>
<dbReference type="GO" id="GO:0005993">
    <property type="term" value="P:trehalose catabolic process"/>
    <property type="evidence" value="ECO:0007669"/>
    <property type="project" value="TreeGrafter"/>
</dbReference>
<dbReference type="InterPro" id="IPR001661">
    <property type="entry name" value="Glyco_hydro_37"/>
</dbReference>
<dbReference type="InterPro" id="IPR018232">
    <property type="entry name" value="Glyco_hydro_37_CS"/>
</dbReference>
<dbReference type="PRINTS" id="PR00744">
    <property type="entry name" value="GLHYDRLASE37"/>
</dbReference>
<dbReference type="EMBL" id="AVOT02001826">
    <property type="protein sequence ID" value="MBW0468301.1"/>
    <property type="molecule type" value="Genomic_DNA"/>
</dbReference>
<evidence type="ECO:0000256" key="3">
    <source>
        <dbReference type="ARBA" id="ARBA00023295"/>
    </source>
</evidence>
<evidence type="ECO:0000313" key="7">
    <source>
        <dbReference type="Proteomes" id="UP000765509"/>
    </source>
</evidence>
<dbReference type="Pfam" id="PF01204">
    <property type="entry name" value="Trehalase"/>
    <property type="match status" value="1"/>
</dbReference>
<comment type="similarity">
    <text evidence="1 4">Belongs to the glycosyl hydrolase 37 family.</text>
</comment>
<feature type="compositionally biased region" description="Basic and acidic residues" evidence="5">
    <location>
        <begin position="251"/>
        <end position="263"/>
    </location>
</feature>
<dbReference type="Gene3D" id="1.50.10.10">
    <property type="match status" value="1"/>
</dbReference>
<dbReference type="PROSITE" id="PS00928">
    <property type="entry name" value="TREHALASE_2"/>
    <property type="match status" value="1"/>
</dbReference>
<gene>
    <name evidence="6" type="ORF">O181_008016</name>
</gene>
<evidence type="ECO:0000256" key="2">
    <source>
        <dbReference type="ARBA" id="ARBA00022801"/>
    </source>
</evidence>
<dbReference type="GO" id="GO:0004555">
    <property type="term" value="F:alpha,alpha-trehalase activity"/>
    <property type="evidence" value="ECO:0007669"/>
    <property type="project" value="UniProtKB-EC"/>
</dbReference>
<name>A0A9Q3BLV8_9BASI</name>
<proteinExistence type="inferred from homology"/>
<dbReference type="PANTHER" id="PTHR23403">
    <property type="entry name" value="TREHALASE"/>
    <property type="match status" value="1"/>
</dbReference>
<comment type="catalytic activity">
    <reaction evidence="4">
        <text>alpha,alpha-trehalose + H2O = alpha-D-glucose + beta-D-glucose</text>
        <dbReference type="Rhea" id="RHEA:32675"/>
        <dbReference type="ChEBI" id="CHEBI:15377"/>
        <dbReference type="ChEBI" id="CHEBI:15903"/>
        <dbReference type="ChEBI" id="CHEBI:16551"/>
        <dbReference type="ChEBI" id="CHEBI:17925"/>
        <dbReference type="EC" id="3.2.1.28"/>
    </reaction>
</comment>
<dbReference type="InterPro" id="IPR008928">
    <property type="entry name" value="6-hairpin_glycosidase_sf"/>
</dbReference>
<accession>A0A9Q3BLV8</accession>
<dbReference type="Proteomes" id="UP000765509">
    <property type="component" value="Unassembled WGS sequence"/>
</dbReference>